<dbReference type="PROSITE" id="PS50093">
    <property type="entry name" value="PKD"/>
    <property type="match status" value="2"/>
</dbReference>
<evidence type="ECO:0000256" key="1">
    <source>
        <dbReference type="SAM" id="MobiDB-lite"/>
    </source>
</evidence>
<feature type="domain" description="PKD" evidence="3">
    <location>
        <begin position="428"/>
        <end position="457"/>
    </location>
</feature>
<protein>
    <submittedName>
        <fullName evidence="4">PKD domain-containing protein</fullName>
    </submittedName>
</protein>
<dbReference type="Pfam" id="PF00801">
    <property type="entry name" value="PKD"/>
    <property type="match status" value="1"/>
</dbReference>
<dbReference type="Gene3D" id="2.160.20.10">
    <property type="entry name" value="Single-stranded right-handed beta-helix, Pectin lyase-like"/>
    <property type="match status" value="1"/>
</dbReference>
<dbReference type="InterPro" id="IPR012334">
    <property type="entry name" value="Pectin_lyas_fold"/>
</dbReference>
<dbReference type="InterPro" id="IPR022409">
    <property type="entry name" value="PKD/Chitinase_dom"/>
</dbReference>
<dbReference type="InterPro" id="IPR011050">
    <property type="entry name" value="Pectin_lyase_fold/virulence"/>
</dbReference>
<dbReference type="InterPro" id="IPR035986">
    <property type="entry name" value="PKD_dom_sf"/>
</dbReference>
<dbReference type="EMBL" id="JBHEZZ010000002">
    <property type="protein sequence ID" value="MFC1400667.1"/>
    <property type="molecule type" value="Genomic_DNA"/>
</dbReference>
<dbReference type="SUPFAM" id="SSF51126">
    <property type="entry name" value="Pectin lyase-like"/>
    <property type="match status" value="1"/>
</dbReference>
<feature type="region of interest" description="Disordered" evidence="1">
    <location>
        <begin position="328"/>
        <end position="356"/>
    </location>
</feature>
<dbReference type="Pfam" id="PF05048">
    <property type="entry name" value="NosD"/>
    <property type="match status" value="1"/>
</dbReference>
<feature type="signal peptide" evidence="2">
    <location>
        <begin position="1"/>
        <end position="24"/>
    </location>
</feature>
<feature type="domain" description="PKD" evidence="3">
    <location>
        <begin position="515"/>
        <end position="583"/>
    </location>
</feature>
<dbReference type="InterPro" id="IPR007742">
    <property type="entry name" value="NosD_dom"/>
</dbReference>
<dbReference type="SMART" id="SM00089">
    <property type="entry name" value="PKD"/>
    <property type="match status" value="2"/>
</dbReference>
<comment type="caution">
    <text evidence="4">The sequence shown here is derived from an EMBL/GenBank/DDBJ whole genome shotgun (WGS) entry which is preliminary data.</text>
</comment>
<evidence type="ECO:0000313" key="5">
    <source>
        <dbReference type="Proteomes" id="UP001592528"/>
    </source>
</evidence>
<evidence type="ECO:0000313" key="4">
    <source>
        <dbReference type="EMBL" id="MFC1400667.1"/>
    </source>
</evidence>
<reference evidence="4 5" key="1">
    <citation type="submission" date="2024-09" db="EMBL/GenBank/DDBJ databases">
        <authorList>
            <person name="Lee S.D."/>
        </authorList>
    </citation>
    <scope>NUCLEOTIDE SEQUENCE [LARGE SCALE GENOMIC DNA]</scope>
    <source>
        <strain evidence="4 5">N1-5</strain>
    </source>
</reference>
<name>A0ABV6UGW1_9ACTN</name>
<dbReference type="InterPro" id="IPR000601">
    <property type="entry name" value="PKD_dom"/>
</dbReference>
<dbReference type="Pfam" id="PF18911">
    <property type="entry name" value="PKD_4"/>
    <property type="match status" value="1"/>
</dbReference>
<gene>
    <name evidence="4" type="ORF">ACEZDJ_05140</name>
</gene>
<dbReference type="RefSeq" id="WP_084714056.1">
    <property type="nucleotide sequence ID" value="NZ_JBHEZZ010000002.1"/>
</dbReference>
<sequence length="958" mass="96554">MPRSRALMAVVAAALLIGGLGTDAASADATSLLVDAGKACSDSGSVPGTAVLPFCTIQAAVDAAEPGQTVLIEPDSYYSGGLTVTRSGEAGKPITITSAGPAEVVLLSSDPTGLTLTGVHDVDVSGIDLRQDGVLVQDSQRIGLDRLQMHGVYLQQKPSSQGAGVSIQGATTADVSVTRTTVGRSVAAAGIVIGAQVARTTISSDVITGGRGDGVAADSAADTVITGNTFTGNCFDAVEVTGAAVHTTVENNIMSGDNVARTGTADGGCLKDTTSARPELSVAATAAATAIADDNLVDPAPGIAAYSWSGTSYSGPTEFVATGQGTHDIQADPKLDAGDLSPAEGSPAVDSGAPDAVGLTATDAYGHQRVRDPLATSALPGSAVDRGAVERQDPLSLGAVTVDQAQGPSPFPVTASVAVANPWHTAGVSYTFDFGDGTKVATGSPSASHTYTRATTYPSSPYQVSATATVPQAPAAVSSPSDGSALVTVNPPGPLTATLQYVRRPATSGLAVALFSSSSSPWPITGYTFDFGDGTIPVTNSDPWSAAHTYPHPGTYTAIVTVTDKGGRTQKANALVSVGDGLVPFGPVRILDTRHGTGAPQHTIGAGGVLRLKVAGQSGLPASGVDAVTMNITATDATAATYITVYPDGSPRPVASTLNLGAGQTVPNQVTVKVGTDGYVDLANYNGTVDLIADVQGYYTTKALPQSGGFVNEWGPARLLDTRTGTGWPFSGAPVGKIGPGKVLTFKPDCCPGTDSDKAVLLNLTETNATADSYVTAYAGGSARPKSSVLNFRAGQTTSNQVLVPIAADGTVSLYNNAGSVDLIADSYAIVDGVGAAFFPTDPTRVVDTRNGTGVPKAKIKARGSISSLVVGSHAIPQDTAMLMVNLTATNTTAATWLAVQIPGYNPGTSSLNLGAGDTRANSAEIRTNGAGSNHSTMITNSAGSTDAILDVEGYYLY</sequence>
<accession>A0ABV6UGW1</accession>
<evidence type="ECO:0000259" key="3">
    <source>
        <dbReference type="PROSITE" id="PS50093"/>
    </source>
</evidence>
<organism evidence="4 5">
    <name type="scientific">Streptacidiphilus cavernicola</name>
    <dbReference type="NCBI Taxonomy" id="3342716"/>
    <lineage>
        <taxon>Bacteria</taxon>
        <taxon>Bacillati</taxon>
        <taxon>Actinomycetota</taxon>
        <taxon>Actinomycetes</taxon>
        <taxon>Kitasatosporales</taxon>
        <taxon>Streptomycetaceae</taxon>
        <taxon>Streptacidiphilus</taxon>
    </lineage>
</organism>
<proteinExistence type="predicted"/>
<dbReference type="InterPro" id="IPR013783">
    <property type="entry name" value="Ig-like_fold"/>
</dbReference>
<feature type="chain" id="PRO_5047459752" evidence="2">
    <location>
        <begin position="25"/>
        <end position="958"/>
    </location>
</feature>
<dbReference type="Proteomes" id="UP001592528">
    <property type="component" value="Unassembled WGS sequence"/>
</dbReference>
<evidence type="ECO:0000256" key="2">
    <source>
        <dbReference type="SAM" id="SignalP"/>
    </source>
</evidence>
<keyword evidence="5" id="KW-1185">Reference proteome</keyword>
<dbReference type="CDD" id="cd00146">
    <property type="entry name" value="PKD"/>
    <property type="match status" value="2"/>
</dbReference>
<dbReference type="Gene3D" id="2.60.40.10">
    <property type="entry name" value="Immunoglobulins"/>
    <property type="match status" value="2"/>
</dbReference>
<keyword evidence="2" id="KW-0732">Signal</keyword>
<dbReference type="SUPFAM" id="SSF49299">
    <property type="entry name" value="PKD domain"/>
    <property type="match status" value="2"/>
</dbReference>